<dbReference type="Gene3D" id="3.90.660.10">
    <property type="match status" value="1"/>
</dbReference>
<dbReference type="Gene3D" id="3.50.50.60">
    <property type="entry name" value="FAD/NAD(P)-binding domain"/>
    <property type="match status" value="1"/>
</dbReference>
<evidence type="ECO:0000256" key="1">
    <source>
        <dbReference type="ARBA" id="ARBA00001974"/>
    </source>
</evidence>
<dbReference type="PANTHER" id="PTHR43563">
    <property type="entry name" value="AMINE OXIDASE"/>
    <property type="match status" value="1"/>
</dbReference>
<organism evidence="6 7">
    <name type="scientific">Pyxidicoccus fallax</name>
    <dbReference type="NCBI Taxonomy" id="394095"/>
    <lineage>
        <taxon>Bacteria</taxon>
        <taxon>Pseudomonadati</taxon>
        <taxon>Myxococcota</taxon>
        <taxon>Myxococcia</taxon>
        <taxon>Myxococcales</taxon>
        <taxon>Cystobacterineae</taxon>
        <taxon>Myxococcaceae</taxon>
        <taxon>Pyxidicoccus</taxon>
    </lineage>
</organism>
<feature type="binding site" evidence="4">
    <location>
        <begin position="89"/>
        <end position="92"/>
    </location>
    <ligand>
        <name>FAD</name>
        <dbReference type="ChEBI" id="CHEBI:57692"/>
    </ligand>
</feature>
<dbReference type="PROSITE" id="PS51318">
    <property type="entry name" value="TAT"/>
    <property type="match status" value="1"/>
</dbReference>
<dbReference type="InterPro" id="IPR036188">
    <property type="entry name" value="FAD/NAD-bd_sf"/>
</dbReference>
<evidence type="ECO:0000256" key="3">
    <source>
        <dbReference type="ARBA" id="ARBA00023002"/>
    </source>
</evidence>
<protein>
    <submittedName>
        <fullName evidence="6">FAD-dependent oxidoreductase</fullName>
    </submittedName>
</protein>
<keyword evidence="7" id="KW-1185">Reference proteome</keyword>
<dbReference type="AlphaFoldDB" id="A0A848LEX9"/>
<dbReference type="Gene3D" id="1.10.405.10">
    <property type="entry name" value="Guanine Nucleotide Dissociation Inhibitor, domain 1"/>
    <property type="match status" value="1"/>
</dbReference>
<feature type="binding site" evidence="4">
    <location>
        <position position="92"/>
    </location>
    <ligand>
        <name>substrate</name>
    </ligand>
</feature>
<dbReference type="GO" id="GO:0016491">
    <property type="term" value="F:oxidoreductase activity"/>
    <property type="evidence" value="ECO:0007669"/>
    <property type="project" value="UniProtKB-KW"/>
</dbReference>
<proteinExistence type="inferred from homology"/>
<evidence type="ECO:0000256" key="2">
    <source>
        <dbReference type="ARBA" id="ARBA00005995"/>
    </source>
</evidence>
<dbReference type="InterPro" id="IPR050703">
    <property type="entry name" value="Flavin_MAO"/>
</dbReference>
<dbReference type="InterPro" id="IPR006311">
    <property type="entry name" value="TAT_signal"/>
</dbReference>
<dbReference type="Proteomes" id="UP000518300">
    <property type="component" value="Unassembled WGS sequence"/>
</dbReference>
<dbReference type="Pfam" id="PF01593">
    <property type="entry name" value="Amino_oxidase"/>
    <property type="match status" value="1"/>
</dbReference>
<dbReference type="RefSeq" id="WP_169346261.1">
    <property type="nucleotide sequence ID" value="NZ_JABBJJ010000084.1"/>
</dbReference>
<comment type="caution">
    <text evidence="6">The sequence shown here is derived from an EMBL/GenBank/DDBJ whole genome shotgun (WGS) entry which is preliminary data.</text>
</comment>
<dbReference type="PANTHER" id="PTHR43563:SF1">
    <property type="entry name" value="AMINE OXIDASE [FLAVIN-CONTAINING] B"/>
    <property type="match status" value="1"/>
</dbReference>
<dbReference type="SUPFAM" id="SSF54373">
    <property type="entry name" value="FAD-linked reductases, C-terminal domain"/>
    <property type="match status" value="1"/>
</dbReference>
<evidence type="ECO:0000259" key="5">
    <source>
        <dbReference type="Pfam" id="PF01593"/>
    </source>
</evidence>
<feature type="binding site" evidence="4">
    <location>
        <position position="370"/>
    </location>
    <ligand>
        <name>substrate</name>
    </ligand>
</feature>
<sequence>MTLKLNRRAFLQWLGVAGAGLGLPACVHGRGGGDRRVIVAGAGLAGLTAAYELVKLGYDVTVLEAQAQVGGRVRTHRRGFTSGQYAELGAVRIPDVHQHTLGYVKEFGLPLVEFTQGEPLYYLKGQRFTHRDGQPWPLELTPREQERGLGMAAEYIAAHFEEFGDPRRGTFPTPAALARYDALTFARYLHEQGASEDWLRLYMAENGTEPPVTGTLAWMAYEAADREWQRTFHIRGGNDQLPRALARRLGERVRLEHAVVRIEQDSRNVRVWYQHGGRTESLQAAHLVCAIPPSLLREVELRPAFSEEKMRLLRELVMAPSSRMWMQTRTRFWSAEGLGGLKLVKTDTPVERLWDLSSVLDGPQGMMMAYMDDQNARAFAAVPATERPEYVLRHVERFFPTIRSEVLAFQGMAWSEDPWVRGAWPNFQPGQGWMLPVLPRPEGRVHFAGEHTSLWTGWMQGAIESGKRVVREITGA</sequence>
<comment type="similarity">
    <text evidence="2">Belongs to the flavin monoamine oxidase family.</text>
</comment>
<feature type="binding site" evidence="4">
    <location>
        <begin position="64"/>
        <end position="65"/>
    </location>
    <ligand>
        <name>FAD</name>
        <dbReference type="ChEBI" id="CHEBI:57692"/>
    </ligand>
</feature>
<comment type="cofactor">
    <cofactor evidence="1">
        <name>FAD</name>
        <dbReference type="ChEBI" id="CHEBI:57692"/>
    </cofactor>
</comment>
<dbReference type="SUPFAM" id="SSF51905">
    <property type="entry name" value="FAD/NAD(P)-binding domain"/>
    <property type="match status" value="1"/>
</dbReference>
<feature type="domain" description="Amine oxidase" evidence="5">
    <location>
        <begin position="44"/>
        <end position="473"/>
    </location>
</feature>
<name>A0A848LEX9_9BACT</name>
<evidence type="ECO:0000313" key="7">
    <source>
        <dbReference type="Proteomes" id="UP000518300"/>
    </source>
</evidence>
<dbReference type="InterPro" id="IPR001613">
    <property type="entry name" value="Flavin_amine_oxidase"/>
</dbReference>
<dbReference type="InterPro" id="IPR002937">
    <property type="entry name" value="Amino_oxidase"/>
</dbReference>
<feature type="binding site" evidence="4">
    <location>
        <position position="259"/>
    </location>
    <ligand>
        <name>FAD</name>
        <dbReference type="ChEBI" id="CHEBI:57692"/>
    </ligand>
</feature>
<evidence type="ECO:0000256" key="4">
    <source>
        <dbReference type="PIRSR" id="PIRSR601613-1"/>
    </source>
</evidence>
<accession>A0A848LEX9</accession>
<reference evidence="6 7" key="1">
    <citation type="submission" date="2020-04" db="EMBL/GenBank/DDBJ databases">
        <title>Draft genome of Pyxidicoccus fallax type strain.</title>
        <authorList>
            <person name="Whitworth D.E."/>
        </authorList>
    </citation>
    <scope>NUCLEOTIDE SEQUENCE [LARGE SCALE GENOMIC DNA]</scope>
    <source>
        <strain evidence="6 7">DSM 14698</strain>
    </source>
</reference>
<dbReference type="PRINTS" id="PR00757">
    <property type="entry name" value="AMINEOXDASEF"/>
</dbReference>
<keyword evidence="3" id="KW-0560">Oxidoreductase</keyword>
<gene>
    <name evidence="6" type="ORF">HG543_19230</name>
</gene>
<dbReference type="EMBL" id="JABBJJ010000084">
    <property type="protein sequence ID" value="NMO16974.1"/>
    <property type="molecule type" value="Genomic_DNA"/>
</dbReference>
<feature type="binding site" evidence="4">
    <location>
        <position position="450"/>
    </location>
    <ligand>
        <name>FAD</name>
        <dbReference type="ChEBI" id="CHEBI:57692"/>
    </ligand>
</feature>
<evidence type="ECO:0000313" key="6">
    <source>
        <dbReference type="EMBL" id="NMO16974.1"/>
    </source>
</evidence>